<dbReference type="EMBL" id="CACVBY010000145">
    <property type="protein sequence ID" value="CAA7392992.1"/>
    <property type="molecule type" value="Genomic_DNA"/>
</dbReference>
<name>A0A6N4XT94_9FLAO</name>
<proteinExistence type="predicted"/>
<protein>
    <submittedName>
        <fullName evidence="1">Uncharacterized protein</fullName>
    </submittedName>
</protein>
<accession>A0A6N4XT94</accession>
<reference evidence="1 2" key="1">
    <citation type="submission" date="2020-01" db="EMBL/GenBank/DDBJ databases">
        <authorList>
            <person name="Rodrigo-Torres L."/>
            <person name="Arahal R. D."/>
            <person name="Lucena T."/>
        </authorList>
    </citation>
    <scope>NUCLEOTIDE SEQUENCE [LARGE SCALE GENOMIC DNA]</scope>
    <source>
        <strain evidence="1 2">CECT 9393</strain>
    </source>
</reference>
<keyword evidence="2" id="KW-1185">Reference proteome</keyword>
<evidence type="ECO:0000313" key="2">
    <source>
        <dbReference type="Proteomes" id="UP000445309"/>
    </source>
</evidence>
<dbReference type="Proteomes" id="UP000445309">
    <property type="component" value="Unassembled WGS sequence"/>
</dbReference>
<organism evidence="1 2">
    <name type="scientific">Chryseobacterium fistulae</name>
    <dbReference type="NCBI Taxonomy" id="2675058"/>
    <lineage>
        <taxon>Bacteria</taxon>
        <taxon>Pseudomonadati</taxon>
        <taxon>Bacteroidota</taxon>
        <taxon>Flavobacteriia</taxon>
        <taxon>Flavobacteriales</taxon>
        <taxon>Weeksellaceae</taxon>
        <taxon>Chryseobacterium group</taxon>
        <taxon>Chryseobacterium</taxon>
    </lineage>
</organism>
<sequence length="69" mass="8014">MLTKIVVEVYNKSIIPVKINNITIVSQSTSFLSYKIKNEFYQNREDILNPESSCELYIEGIAFVKKKKI</sequence>
<gene>
    <name evidence="1" type="ORF">CHRY9393_03442</name>
</gene>
<evidence type="ECO:0000313" key="1">
    <source>
        <dbReference type="EMBL" id="CAA7392992.1"/>
    </source>
</evidence>
<dbReference type="AlphaFoldDB" id="A0A6N4XT94"/>